<dbReference type="Proteomes" id="UP000077349">
    <property type="component" value="Unassembled WGS sequence"/>
</dbReference>
<dbReference type="CDD" id="cd00229">
    <property type="entry name" value="SGNH_hydrolase"/>
    <property type="match status" value="1"/>
</dbReference>
<dbReference type="GO" id="GO:0016788">
    <property type="term" value="F:hydrolase activity, acting on ester bonds"/>
    <property type="evidence" value="ECO:0007669"/>
    <property type="project" value="InterPro"/>
</dbReference>
<dbReference type="Gene3D" id="3.40.50.1110">
    <property type="entry name" value="SGNH hydrolase"/>
    <property type="match status" value="1"/>
</dbReference>
<protein>
    <recommendedName>
        <fullName evidence="3">SGNH hydrolase-type esterase domain-containing protein</fullName>
    </recommendedName>
</protein>
<dbReference type="InterPro" id="IPR001087">
    <property type="entry name" value="GDSL"/>
</dbReference>
<proteinExistence type="predicted"/>
<accession>A0A177G7D6</accession>
<dbReference type="Pfam" id="PF00657">
    <property type="entry name" value="Lipase_GDSL"/>
    <property type="match status" value="1"/>
</dbReference>
<gene>
    <name evidence="1" type="ORF">Amal_03106</name>
</gene>
<dbReference type="AlphaFoldDB" id="A0A177G7D6"/>
<dbReference type="InterPro" id="IPR036514">
    <property type="entry name" value="SGNH_hydro_sf"/>
</dbReference>
<comment type="caution">
    <text evidence="1">The sequence shown here is derived from an EMBL/GenBank/DDBJ whole genome shotgun (WGS) entry which is preliminary data.</text>
</comment>
<organism evidence="1 2">
    <name type="scientific">Acetobacter malorum</name>
    <dbReference type="NCBI Taxonomy" id="178901"/>
    <lineage>
        <taxon>Bacteria</taxon>
        <taxon>Pseudomonadati</taxon>
        <taxon>Pseudomonadota</taxon>
        <taxon>Alphaproteobacteria</taxon>
        <taxon>Acetobacterales</taxon>
        <taxon>Acetobacteraceae</taxon>
        <taxon>Acetobacter</taxon>
    </lineage>
</organism>
<dbReference type="EMBL" id="LVHD01000023">
    <property type="protein sequence ID" value="OAG75711.1"/>
    <property type="molecule type" value="Genomic_DNA"/>
</dbReference>
<evidence type="ECO:0008006" key="3">
    <source>
        <dbReference type="Google" id="ProtNLM"/>
    </source>
</evidence>
<sequence>MSENDPHYPENNFTPMPIVGPINTLLNMIPTEPTQDLDTTPNGMQTKKITNEQKNTIPYAQAFSKNKTDRTSIVRLDSSFTVNEVDEATRLFAAPQNIITGPGKLNGFLRKQAHREYLASPCMFPATVKACHLKRFHEACAEGSAKIVIMGDSIFSIGSNLISTAESPVFTLTDELMKQNPGVDIRVVNCAIGGQTWSGMWSDTSQPPPWFDNESKLNWKQFVIEENPDLLILYSGGNDGYEISVESFRNIIEYFQDKENYRNGKSPSIILGVTYQPSIYSSVNDYNKALVQDGITYALTYARNYAIAKGLGYLDFGRWHSMLRDGIDPCELSLTRVMPAMGTTLTAWSEVMPVNDENIWIFPECVNDTGVFSNHCTDWLLSFLVTANPEFIEIPLSAKNYTTKNKNSLYIRNSYGKIRISYQDGLNGGQFDETSDIDWPLGASTWMIVKKNGRVRVQIQEELNNEWNISGQTNINNGMGMVTVWDHEVVVFGAPYRPEIRFGVNVGLIVYNLCVGNSTLAQTSGNYSSGQRYRPVVSDYELYVASDNYAGGSNAFHMNAYGVRMVMAPVIRAQEWGRPVVGFLSANELHCSGKIIGHQMSISSDSYLNGVGIGITSFDKLGPYIVNDGSNGLQILVNSGDEALSGKVEICGIIKKGNDLKKKVIGIFDVETGNFMVSGQIGANGIFPSNQPIIKGKKPSDEIVMQILDALVANGFVKNETSIS</sequence>
<evidence type="ECO:0000313" key="1">
    <source>
        <dbReference type="EMBL" id="OAG75711.1"/>
    </source>
</evidence>
<evidence type="ECO:0000313" key="2">
    <source>
        <dbReference type="Proteomes" id="UP000077349"/>
    </source>
</evidence>
<dbReference type="SUPFAM" id="SSF52266">
    <property type="entry name" value="SGNH hydrolase"/>
    <property type="match status" value="1"/>
</dbReference>
<name>A0A177G7D6_9PROT</name>
<dbReference type="PATRIC" id="fig|178901.16.peg.3300"/>
<reference evidence="1 2" key="1">
    <citation type="submission" date="2016-03" db="EMBL/GenBank/DDBJ databases">
        <title>Draft genome sequence of Acetobacter malorum CECT 7742, a strain isolated from strawberry vinegar.</title>
        <authorList>
            <person name="Sainz F."/>
            <person name="Mas A."/>
            <person name="Torija M.J."/>
        </authorList>
    </citation>
    <scope>NUCLEOTIDE SEQUENCE [LARGE SCALE GENOMIC DNA]</scope>
    <source>
        <strain evidence="1 2">CECT 7742</strain>
    </source>
</reference>